<keyword evidence="1" id="KW-0812">Transmembrane</keyword>
<dbReference type="PANTHER" id="PTHR37048">
    <property type="entry name" value="QUESTIONABLE PROTEIN"/>
    <property type="match status" value="1"/>
</dbReference>
<reference evidence="2 3" key="1">
    <citation type="submission" date="2020-05" db="EMBL/GenBank/DDBJ databases">
        <title>Identification and distribution of gene clusters putatively required for synthesis of sphingolipid metabolism inhibitors in phylogenetically diverse species of the filamentous fungus Fusarium.</title>
        <authorList>
            <person name="Kim H.-S."/>
            <person name="Busman M."/>
            <person name="Brown D.W."/>
            <person name="Divon H."/>
            <person name="Uhlig S."/>
            <person name="Proctor R.H."/>
        </authorList>
    </citation>
    <scope>NUCLEOTIDE SEQUENCE [LARGE SCALE GENOMIC DNA]</scope>
    <source>
        <strain evidence="2 3">NRRL 66333</strain>
    </source>
</reference>
<evidence type="ECO:0000313" key="3">
    <source>
        <dbReference type="Proteomes" id="UP000547976"/>
    </source>
</evidence>
<keyword evidence="1" id="KW-1133">Transmembrane helix</keyword>
<dbReference type="GeneID" id="59310956"/>
<dbReference type="EMBL" id="JAAOAV010000221">
    <property type="protein sequence ID" value="KAF5588329.1"/>
    <property type="molecule type" value="Genomic_DNA"/>
</dbReference>
<proteinExistence type="predicted"/>
<feature type="transmembrane region" description="Helical" evidence="1">
    <location>
        <begin position="263"/>
        <end position="281"/>
    </location>
</feature>
<dbReference type="Proteomes" id="UP000547976">
    <property type="component" value="Unassembled WGS sequence"/>
</dbReference>
<keyword evidence="3" id="KW-1185">Reference proteome</keyword>
<evidence type="ECO:0000313" key="2">
    <source>
        <dbReference type="EMBL" id="KAF5588329.1"/>
    </source>
</evidence>
<organism evidence="2 3">
    <name type="scientific">Gibberella subglutinans</name>
    <name type="common">Fusarium subglutinans</name>
    <dbReference type="NCBI Taxonomy" id="42677"/>
    <lineage>
        <taxon>Eukaryota</taxon>
        <taxon>Fungi</taxon>
        <taxon>Dikarya</taxon>
        <taxon>Ascomycota</taxon>
        <taxon>Pezizomycotina</taxon>
        <taxon>Sordariomycetes</taxon>
        <taxon>Hypocreomycetidae</taxon>
        <taxon>Hypocreales</taxon>
        <taxon>Nectriaceae</taxon>
        <taxon>Fusarium</taxon>
        <taxon>Fusarium fujikuroi species complex</taxon>
    </lineage>
</organism>
<dbReference type="OrthoDB" id="3537171at2759"/>
<dbReference type="PANTHER" id="PTHR37048:SF2">
    <property type="entry name" value="QUESTIONABLE PROTEIN"/>
    <property type="match status" value="1"/>
</dbReference>
<dbReference type="RefSeq" id="XP_036532976.1">
    <property type="nucleotide sequence ID" value="XM_036676238.1"/>
</dbReference>
<comment type="caution">
    <text evidence="2">The sequence shown here is derived from an EMBL/GenBank/DDBJ whole genome shotgun (WGS) entry which is preliminary data.</text>
</comment>
<accession>A0A8H5L8H4</accession>
<dbReference type="AlphaFoldDB" id="A0A8H5L8H4"/>
<name>A0A8H5L8H4_GIBSU</name>
<keyword evidence="1" id="KW-0472">Membrane</keyword>
<evidence type="ECO:0000256" key="1">
    <source>
        <dbReference type="SAM" id="Phobius"/>
    </source>
</evidence>
<gene>
    <name evidence="2" type="ORF">FSUBG_11544</name>
</gene>
<sequence>MMLPNRAEVEARITTTLPITSGIFNHPVVILSKEVHRGKVAVFIVTSFDGTPIENRHPDPIRRQSYLPIRPAIHPDTRCDLITAHGKIMKKNSYVNIKDIHEIPFAALRSCWRDNDLHLETSSYQILTSELWKRNLGELAVRLKGHGIFERVAQSAYSEVPVPVRVSHQGLGRGTSFARTSRPPLSATYGTFNQSATASNTRSYASVLTTANAPRVYAYPSSVYQPQQSVPVRQGAIPSQQSRFRIEQRYDDQVDSETNEPNWLAPIAIICFLVAAWYWFANPIAD</sequence>
<protein>
    <submittedName>
        <fullName evidence="2">Uncharacterized protein</fullName>
    </submittedName>
</protein>